<reference evidence="3" key="1">
    <citation type="submission" date="2017-08" db="EMBL/GenBank/DDBJ databases">
        <title>A dynamic microbial community with high functional redundancy inhabits the cold, oxic subseafloor aquifer.</title>
        <authorList>
            <person name="Tully B.J."/>
            <person name="Wheat C.G."/>
            <person name="Glazer B.T."/>
            <person name="Huber J.A."/>
        </authorList>
    </citation>
    <scope>NUCLEOTIDE SEQUENCE [LARGE SCALE GENOMIC DNA]</scope>
</reference>
<organism evidence="2 3">
    <name type="scientific">SAR86 cluster bacterium</name>
    <dbReference type="NCBI Taxonomy" id="2030880"/>
    <lineage>
        <taxon>Bacteria</taxon>
        <taxon>Pseudomonadati</taxon>
        <taxon>Pseudomonadota</taxon>
        <taxon>Gammaproteobacteria</taxon>
        <taxon>SAR86 cluster</taxon>
    </lineage>
</organism>
<protein>
    <submittedName>
        <fullName evidence="2">Uncharacterized protein</fullName>
    </submittedName>
</protein>
<evidence type="ECO:0000256" key="1">
    <source>
        <dbReference type="SAM" id="SignalP"/>
    </source>
</evidence>
<gene>
    <name evidence="2" type="ORF">COA96_08945</name>
</gene>
<keyword evidence="1" id="KW-0732">Signal</keyword>
<dbReference type="AlphaFoldDB" id="A0A2A5AZW0"/>
<evidence type="ECO:0000313" key="2">
    <source>
        <dbReference type="EMBL" id="PCJ24641.1"/>
    </source>
</evidence>
<feature type="signal peptide" evidence="1">
    <location>
        <begin position="1"/>
        <end position="21"/>
    </location>
</feature>
<accession>A0A2A5AZW0</accession>
<dbReference type="EMBL" id="NVVJ01000024">
    <property type="protein sequence ID" value="PCJ24641.1"/>
    <property type="molecule type" value="Genomic_DNA"/>
</dbReference>
<comment type="caution">
    <text evidence="2">The sequence shown here is derived from an EMBL/GenBank/DDBJ whole genome shotgun (WGS) entry which is preliminary data.</text>
</comment>
<dbReference type="Proteomes" id="UP000218327">
    <property type="component" value="Unassembled WGS sequence"/>
</dbReference>
<sequence length="218" mass="24051">MRNSIFILLLSSLILCPAAFAVDSNCSSFADNESSGDFLIALVSSASNDSLLQVDFDNEEICTLDRDRAASDISDQAVAEFHINASQDEFAVKATVEDFSTWLRIDTEYSEELLLDRKTGEGLGLTEAEFQGDNSQLEGQDFFTEFVDTFLIGSFEPRSVEASIPHFGVSYEHYQGRGELPVMPDAAAEFLTVGTIGQKVLERLIITLDVAESKMYLE</sequence>
<proteinExistence type="predicted"/>
<name>A0A2A5AZW0_9GAMM</name>
<feature type="chain" id="PRO_5012901579" evidence="1">
    <location>
        <begin position="22"/>
        <end position="218"/>
    </location>
</feature>
<evidence type="ECO:0000313" key="3">
    <source>
        <dbReference type="Proteomes" id="UP000218327"/>
    </source>
</evidence>